<comment type="caution">
    <text evidence="1">The sequence shown here is derived from an EMBL/GenBank/DDBJ whole genome shotgun (WGS) entry which is preliminary data.</text>
</comment>
<dbReference type="EMBL" id="JAJHJB010000017">
    <property type="protein sequence ID" value="MCC5466294.1"/>
    <property type="molecule type" value="Genomic_DNA"/>
</dbReference>
<dbReference type="Proteomes" id="UP001165492">
    <property type="component" value="Unassembled WGS sequence"/>
</dbReference>
<dbReference type="InterPro" id="IPR038390">
    <property type="entry name" value="Metal_Tscrpt_repr_sf"/>
</dbReference>
<protein>
    <submittedName>
        <fullName evidence="1">Metal-sensitive transcriptional regulator</fullName>
    </submittedName>
</protein>
<reference evidence="1" key="1">
    <citation type="submission" date="2021-11" db="EMBL/GenBank/DDBJ databases">
        <title>Description of a new species Pelosinus isolated from the bottom sediments of Lake Baikal.</title>
        <authorList>
            <person name="Zakharyuk A."/>
        </authorList>
    </citation>
    <scope>NUCLEOTIDE SEQUENCE</scope>
    <source>
        <strain evidence="1">Bkl1</strain>
    </source>
</reference>
<dbReference type="InterPro" id="IPR003735">
    <property type="entry name" value="Metal_Tscrpt_repr"/>
</dbReference>
<dbReference type="PANTHER" id="PTHR33677">
    <property type="entry name" value="TRANSCRIPTIONAL REPRESSOR FRMR-RELATED"/>
    <property type="match status" value="1"/>
</dbReference>
<sequence length="89" mass="9834">MSNTSTQKEVLNRLRNVKGHVAGIERMVGENAPCKDVLLQLLAIRSSIEKTGIFILENNAAECLISDSIPAEEKEKVNQLVKDIVAFLK</sequence>
<dbReference type="Gene3D" id="1.20.58.1000">
    <property type="entry name" value="Metal-sensitive repressor, helix protomer"/>
    <property type="match status" value="1"/>
</dbReference>
<organism evidence="1 2">
    <name type="scientific">Pelosinus baikalensis</name>
    <dbReference type="NCBI Taxonomy" id="2892015"/>
    <lineage>
        <taxon>Bacteria</taxon>
        <taxon>Bacillati</taxon>
        <taxon>Bacillota</taxon>
        <taxon>Negativicutes</taxon>
        <taxon>Selenomonadales</taxon>
        <taxon>Sporomusaceae</taxon>
        <taxon>Pelosinus</taxon>
    </lineage>
</organism>
<keyword evidence="2" id="KW-1185">Reference proteome</keyword>
<evidence type="ECO:0000313" key="1">
    <source>
        <dbReference type="EMBL" id="MCC5466294.1"/>
    </source>
</evidence>
<dbReference type="PANTHER" id="PTHR33677:SF5">
    <property type="entry name" value="TRANSCRIPTIONAL REPRESSOR FRMR"/>
    <property type="match status" value="1"/>
</dbReference>
<dbReference type="RefSeq" id="WP_229535465.1">
    <property type="nucleotide sequence ID" value="NZ_JAJHJB010000017.1"/>
</dbReference>
<dbReference type="Pfam" id="PF02583">
    <property type="entry name" value="Trns_repr_metal"/>
    <property type="match status" value="1"/>
</dbReference>
<accession>A0ABS8HSY6</accession>
<evidence type="ECO:0000313" key="2">
    <source>
        <dbReference type="Proteomes" id="UP001165492"/>
    </source>
</evidence>
<dbReference type="CDD" id="cd10148">
    <property type="entry name" value="CsoR-like_DUF156"/>
    <property type="match status" value="1"/>
</dbReference>
<name>A0ABS8HSY6_9FIRM</name>
<proteinExistence type="predicted"/>
<gene>
    <name evidence="1" type="ORF">LMF89_13120</name>
</gene>